<keyword evidence="3 10" id="KW-0812">Transmembrane</keyword>
<evidence type="ECO:0000259" key="11">
    <source>
        <dbReference type="PROSITE" id="PS50262"/>
    </source>
</evidence>
<proteinExistence type="predicted"/>
<evidence type="ECO:0000256" key="2">
    <source>
        <dbReference type="ARBA" id="ARBA00022475"/>
    </source>
</evidence>
<keyword evidence="5" id="KW-0297">G-protein coupled receptor</keyword>
<feature type="transmembrane region" description="Helical" evidence="10">
    <location>
        <begin position="22"/>
        <end position="47"/>
    </location>
</feature>
<accession>A0A9X0CUC9</accession>
<evidence type="ECO:0000256" key="7">
    <source>
        <dbReference type="ARBA" id="ARBA00023170"/>
    </source>
</evidence>
<feature type="domain" description="G-protein coupled receptors family 1 profile" evidence="11">
    <location>
        <begin position="39"/>
        <end position="274"/>
    </location>
</feature>
<dbReference type="GO" id="GO:0004930">
    <property type="term" value="F:G protein-coupled receptor activity"/>
    <property type="evidence" value="ECO:0007669"/>
    <property type="project" value="UniProtKB-KW"/>
</dbReference>
<evidence type="ECO:0000313" key="12">
    <source>
        <dbReference type="EMBL" id="KAJ7375896.1"/>
    </source>
</evidence>
<reference evidence="12" key="1">
    <citation type="submission" date="2023-01" db="EMBL/GenBank/DDBJ databases">
        <title>Genome assembly of the deep-sea coral Lophelia pertusa.</title>
        <authorList>
            <person name="Herrera S."/>
            <person name="Cordes E."/>
        </authorList>
    </citation>
    <scope>NUCLEOTIDE SEQUENCE</scope>
    <source>
        <strain evidence="12">USNM1676648</strain>
        <tissue evidence="12">Polyp</tissue>
    </source>
</reference>
<dbReference type="CDD" id="cd00637">
    <property type="entry name" value="7tm_classA_rhodopsin-like"/>
    <property type="match status" value="1"/>
</dbReference>
<dbReference type="PRINTS" id="PR00237">
    <property type="entry name" value="GPCRRHODOPSN"/>
</dbReference>
<protein>
    <recommendedName>
        <fullName evidence="11">G-protein coupled receptors family 1 profile domain-containing protein</fullName>
    </recommendedName>
</protein>
<keyword evidence="4 10" id="KW-1133">Transmembrane helix</keyword>
<evidence type="ECO:0000256" key="10">
    <source>
        <dbReference type="SAM" id="Phobius"/>
    </source>
</evidence>
<evidence type="ECO:0000256" key="3">
    <source>
        <dbReference type="ARBA" id="ARBA00022692"/>
    </source>
</evidence>
<dbReference type="PANTHER" id="PTHR24246">
    <property type="entry name" value="OLFACTORY RECEPTOR AND ADENOSINE RECEPTOR"/>
    <property type="match status" value="1"/>
</dbReference>
<dbReference type="EMBL" id="MU826437">
    <property type="protein sequence ID" value="KAJ7375896.1"/>
    <property type="molecule type" value="Genomic_DNA"/>
</dbReference>
<dbReference type="Pfam" id="PF00001">
    <property type="entry name" value="7tm_1"/>
    <property type="match status" value="1"/>
</dbReference>
<keyword evidence="6 10" id="KW-0472">Membrane</keyword>
<keyword evidence="7" id="KW-0675">Receptor</keyword>
<feature type="transmembrane region" description="Helical" evidence="10">
    <location>
        <begin position="100"/>
        <end position="121"/>
    </location>
</feature>
<feature type="transmembrane region" description="Helical" evidence="10">
    <location>
        <begin position="59"/>
        <end position="80"/>
    </location>
</feature>
<gene>
    <name evidence="12" type="ORF">OS493_038180</name>
</gene>
<dbReference type="InterPro" id="IPR000276">
    <property type="entry name" value="GPCR_Rhodpsn"/>
</dbReference>
<organism evidence="12 13">
    <name type="scientific">Desmophyllum pertusum</name>
    <dbReference type="NCBI Taxonomy" id="174260"/>
    <lineage>
        <taxon>Eukaryota</taxon>
        <taxon>Metazoa</taxon>
        <taxon>Cnidaria</taxon>
        <taxon>Anthozoa</taxon>
        <taxon>Hexacorallia</taxon>
        <taxon>Scleractinia</taxon>
        <taxon>Caryophylliina</taxon>
        <taxon>Caryophylliidae</taxon>
        <taxon>Desmophyllum</taxon>
    </lineage>
</organism>
<keyword evidence="2" id="KW-1003">Cell membrane</keyword>
<evidence type="ECO:0000256" key="4">
    <source>
        <dbReference type="ARBA" id="ARBA00022989"/>
    </source>
</evidence>
<keyword evidence="13" id="KW-1185">Reference proteome</keyword>
<dbReference type="Proteomes" id="UP001163046">
    <property type="component" value="Unassembled WGS sequence"/>
</dbReference>
<evidence type="ECO:0000256" key="5">
    <source>
        <dbReference type="ARBA" id="ARBA00023040"/>
    </source>
</evidence>
<evidence type="ECO:0000256" key="8">
    <source>
        <dbReference type="ARBA" id="ARBA00023180"/>
    </source>
</evidence>
<dbReference type="InterPro" id="IPR017452">
    <property type="entry name" value="GPCR_Rhodpsn_7TM"/>
</dbReference>
<dbReference type="PANTHER" id="PTHR24246:SF27">
    <property type="entry name" value="ADENOSINE RECEPTOR, ISOFORM A"/>
    <property type="match status" value="1"/>
</dbReference>
<evidence type="ECO:0000256" key="9">
    <source>
        <dbReference type="ARBA" id="ARBA00023224"/>
    </source>
</evidence>
<feature type="transmembrane region" description="Helical" evidence="10">
    <location>
        <begin position="176"/>
        <end position="196"/>
    </location>
</feature>
<feature type="transmembrane region" description="Helical" evidence="10">
    <location>
        <begin position="216"/>
        <end position="237"/>
    </location>
</feature>
<sequence>MNISSTNSEEEEWRPNTSDYEIILWCSAFILTAIAIICANTFAIFVFTKKRLLRKRSNILLMNLATADLMIGGIAVPMYICIFYKSLKEHQWKDMTLNEVYICVDIFSGLSSMLILAVIALERAYSIFRPLKHRCASRRSRFYWLSAASVWTIAGILTSLKILTSKGILPPSYDNHIIFTFVSLALITIMVAYASIWTRINSRKGNVNVIIREKSVAQAMLIVTVTFIVMWLPFYLLNVIASFDNQVLRGVHLNVIHFAKLMHYGNSIVNPIIYSLKLPQFRKALHKLGHRSSIRTD</sequence>
<evidence type="ECO:0000256" key="1">
    <source>
        <dbReference type="ARBA" id="ARBA00004651"/>
    </source>
</evidence>
<name>A0A9X0CUC9_9CNID</name>
<keyword evidence="8" id="KW-0325">Glycoprotein</keyword>
<dbReference type="Gene3D" id="1.20.1070.10">
    <property type="entry name" value="Rhodopsin 7-helix transmembrane proteins"/>
    <property type="match status" value="1"/>
</dbReference>
<dbReference type="GO" id="GO:0005886">
    <property type="term" value="C:plasma membrane"/>
    <property type="evidence" value="ECO:0007669"/>
    <property type="project" value="UniProtKB-SubCell"/>
</dbReference>
<dbReference type="SUPFAM" id="SSF81321">
    <property type="entry name" value="Family A G protein-coupled receptor-like"/>
    <property type="match status" value="1"/>
</dbReference>
<keyword evidence="9" id="KW-0807">Transducer</keyword>
<dbReference type="AlphaFoldDB" id="A0A9X0CUC9"/>
<evidence type="ECO:0000313" key="13">
    <source>
        <dbReference type="Proteomes" id="UP001163046"/>
    </source>
</evidence>
<comment type="caution">
    <text evidence="12">The sequence shown here is derived from an EMBL/GenBank/DDBJ whole genome shotgun (WGS) entry which is preliminary data.</text>
</comment>
<dbReference type="OrthoDB" id="6076970at2759"/>
<comment type="subcellular location">
    <subcellularLocation>
        <location evidence="1">Cell membrane</location>
        <topology evidence="1">Multi-pass membrane protein</topology>
    </subcellularLocation>
</comment>
<feature type="transmembrane region" description="Helical" evidence="10">
    <location>
        <begin position="142"/>
        <end position="164"/>
    </location>
</feature>
<evidence type="ECO:0000256" key="6">
    <source>
        <dbReference type="ARBA" id="ARBA00023136"/>
    </source>
</evidence>
<dbReference type="PROSITE" id="PS50262">
    <property type="entry name" value="G_PROTEIN_RECEP_F1_2"/>
    <property type="match status" value="1"/>
</dbReference>